<dbReference type="AlphaFoldDB" id="A0A1F5H8I9"/>
<gene>
    <name evidence="2" type="ORF">A3B54_01440</name>
</gene>
<keyword evidence="1" id="KW-0732">Signal</keyword>
<evidence type="ECO:0000256" key="1">
    <source>
        <dbReference type="SAM" id="SignalP"/>
    </source>
</evidence>
<proteinExistence type="predicted"/>
<organism evidence="2 3">
    <name type="scientific">Candidatus Curtissbacteria bacterium RIFCSPLOWO2_01_FULL_42_50</name>
    <dbReference type="NCBI Taxonomy" id="1797730"/>
    <lineage>
        <taxon>Bacteria</taxon>
        <taxon>Candidatus Curtissiibacteriota</taxon>
    </lineage>
</organism>
<dbReference type="Proteomes" id="UP000177039">
    <property type="component" value="Unassembled WGS sequence"/>
</dbReference>
<evidence type="ECO:0000313" key="3">
    <source>
        <dbReference type="Proteomes" id="UP000177039"/>
    </source>
</evidence>
<sequence length="114" mass="11797">MKRLLTRVGVGVTAASMFAAAFAPAAAFANGGGNSCEIKNNGAFSRNRCRITEINVQVTRQNNRASIWNGVLVIANTGGNEANGNTGGNVDVDSGNATVNVRITNTVNQDNTAN</sequence>
<feature type="signal peptide" evidence="1">
    <location>
        <begin position="1"/>
        <end position="29"/>
    </location>
</feature>
<reference evidence="2 3" key="1">
    <citation type="journal article" date="2016" name="Nat. Commun.">
        <title>Thousands of microbial genomes shed light on interconnected biogeochemical processes in an aquifer system.</title>
        <authorList>
            <person name="Anantharaman K."/>
            <person name="Brown C.T."/>
            <person name="Hug L.A."/>
            <person name="Sharon I."/>
            <person name="Castelle C.J."/>
            <person name="Probst A.J."/>
            <person name="Thomas B.C."/>
            <person name="Singh A."/>
            <person name="Wilkins M.J."/>
            <person name="Karaoz U."/>
            <person name="Brodie E.L."/>
            <person name="Williams K.H."/>
            <person name="Hubbard S.S."/>
            <person name="Banfield J.F."/>
        </authorList>
    </citation>
    <scope>NUCLEOTIDE SEQUENCE [LARGE SCALE GENOMIC DNA]</scope>
</reference>
<name>A0A1F5H8I9_9BACT</name>
<protein>
    <submittedName>
        <fullName evidence="2">Uncharacterized protein</fullName>
    </submittedName>
</protein>
<dbReference type="EMBL" id="MFBT01000001">
    <property type="protein sequence ID" value="OGE00355.1"/>
    <property type="molecule type" value="Genomic_DNA"/>
</dbReference>
<comment type="caution">
    <text evidence="2">The sequence shown here is derived from an EMBL/GenBank/DDBJ whole genome shotgun (WGS) entry which is preliminary data.</text>
</comment>
<evidence type="ECO:0000313" key="2">
    <source>
        <dbReference type="EMBL" id="OGE00355.1"/>
    </source>
</evidence>
<feature type="chain" id="PRO_5009518768" evidence="1">
    <location>
        <begin position="30"/>
        <end position="114"/>
    </location>
</feature>
<accession>A0A1F5H8I9</accession>